<dbReference type="Proteomes" id="UP000237347">
    <property type="component" value="Unassembled WGS sequence"/>
</dbReference>
<dbReference type="EMBL" id="PKMF04000451">
    <property type="protein sequence ID" value="KAK7831077.1"/>
    <property type="molecule type" value="Genomic_DNA"/>
</dbReference>
<dbReference type="InterPro" id="IPR004146">
    <property type="entry name" value="DC1"/>
</dbReference>
<feature type="coiled-coil region" evidence="5">
    <location>
        <begin position="558"/>
        <end position="612"/>
    </location>
</feature>
<dbReference type="InterPro" id="IPR019786">
    <property type="entry name" value="Zinc_finger_PHD-type_CS"/>
</dbReference>
<dbReference type="GO" id="GO:0008270">
    <property type="term" value="F:zinc ion binding"/>
    <property type="evidence" value="ECO:0007669"/>
    <property type="project" value="UniProtKB-KW"/>
</dbReference>
<dbReference type="InterPro" id="IPR013087">
    <property type="entry name" value="Znf_C2H2_type"/>
</dbReference>
<keyword evidence="8" id="KW-1185">Reference proteome</keyword>
<evidence type="ECO:0000256" key="5">
    <source>
        <dbReference type="SAM" id="Coils"/>
    </source>
</evidence>
<comment type="caution">
    <text evidence="7">The sequence shown here is derived from an EMBL/GenBank/DDBJ whole genome shotgun (WGS) entry which is preliminary data.</text>
</comment>
<gene>
    <name evidence="7" type="ORF">CFP56_027667</name>
</gene>
<dbReference type="InterPro" id="IPR046349">
    <property type="entry name" value="C1-like_sf"/>
</dbReference>
<dbReference type="InterPro" id="IPR001965">
    <property type="entry name" value="Znf_PHD"/>
</dbReference>
<dbReference type="PANTHER" id="PTHR32410">
    <property type="entry name" value="CYSTEINE/HISTIDINE-RICH C1 DOMAIN FAMILY PROTEIN"/>
    <property type="match status" value="1"/>
</dbReference>
<dbReference type="SMART" id="SM00249">
    <property type="entry name" value="PHD"/>
    <property type="match status" value="4"/>
</dbReference>
<organism evidence="7 8">
    <name type="scientific">Quercus suber</name>
    <name type="common">Cork oak</name>
    <dbReference type="NCBI Taxonomy" id="58331"/>
    <lineage>
        <taxon>Eukaryota</taxon>
        <taxon>Viridiplantae</taxon>
        <taxon>Streptophyta</taxon>
        <taxon>Embryophyta</taxon>
        <taxon>Tracheophyta</taxon>
        <taxon>Spermatophyta</taxon>
        <taxon>Magnoliopsida</taxon>
        <taxon>eudicotyledons</taxon>
        <taxon>Gunneridae</taxon>
        <taxon>Pentapetalae</taxon>
        <taxon>rosids</taxon>
        <taxon>fabids</taxon>
        <taxon>Fagales</taxon>
        <taxon>Fagaceae</taxon>
        <taxon>Quercus</taxon>
    </lineage>
</organism>
<keyword evidence="4" id="KW-0862">Zinc</keyword>
<dbReference type="PANTHER" id="PTHR32410:SF163">
    <property type="entry name" value="DC1 DOMAIN-CONTAINING PROTEIN"/>
    <property type="match status" value="1"/>
</dbReference>
<evidence type="ECO:0000256" key="3">
    <source>
        <dbReference type="ARBA" id="ARBA00022771"/>
    </source>
</evidence>
<name>A0AAW0JVL1_QUESU</name>
<dbReference type="PROSITE" id="PS01359">
    <property type="entry name" value="ZF_PHD_1"/>
    <property type="match status" value="1"/>
</dbReference>
<keyword evidence="1" id="KW-0479">Metal-binding</keyword>
<evidence type="ECO:0000259" key="6">
    <source>
        <dbReference type="PROSITE" id="PS00028"/>
    </source>
</evidence>
<evidence type="ECO:0000256" key="4">
    <source>
        <dbReference type="ARBA" id="ARBA00022833"/>
    </source>
</evidence>
<accession>A0AAW0JVL1</accession>
<dbReference type="AlphaFoldDB" id="A0AAW0JVL1"/>
<sequence length="680" mass="78810">MKLQHFMHKHPLIINEFPGNSISFDEQVKYYSKIMLSCTGCGEAIVGSCVCCQQCSFRLHNSCAKLPRELQLPIHDKNPLVLQEKTDHDKGTYKCNHCNLVCQHFFYHCTIDKFVLDVKCASSLQPILEVEIHNHPLAFFQGSISFTCNYCGKKGEDKPCQCALCGIWFHRKCAFLSHMVKHMRHKHPLELTKSLKTDQSEHRLCQFCVKKLDTNYGSYYCSSCDYVVHLDCAMDEVGRELKFEPIKSTTRVGKDKIGMPLKVKHFSHEHDLKLTDECENYEICDGCIRPIFPPFYKCAQCSFFLHKSCVELPVSIQYPLHSHMLFLRSRTSMLARCDACELFTNGFTYVCNPCQFELDVSCSLIPENFTHVGHEHSLILSSTILDEKCSACNYKTKIFCCTKCEFTLDFGCATLPLAVKHKQHEHFFTLRYTAEDDSGEYYCDICEKERDSKFWFYYCDECSFSAHPKCIFGEFLNSEYRDCRNIKFGNIYYTSDIHQHPLTLARKTMDHDSCDKCGKFCNEVAYECATCNSIIQVEDLPNCKTSLMDFPVNQKQVAAELERRNRMAELERINEMERMERINEMKELMEGMERQERELMKWRKRMEGLERMEPLKGMERDRKFLATGLRCRIDIILVVLFTISLTSSMRSSVTTITTTKTTTLSLSLSLISALTITLLI</sequence>
<dbReference type="InterPro" id="IPR053192">
    <property type="entry name" value="Vacuole_Formation_Reg"/>
</dbReference>
<dbReference type="SUPFAM" id="SSF57889">
    <property type="entry name" value="Cysteine-rich domain"/>
    <property type="match status" value="5"/>
</dbReference>
<evidence type="ECO:0000256" key="1">
    <source>
        <dbReference type="ARBA" id="ARBA00022723"/>
    </source>
</evidence>
<keyword evidence="2" id="KW-0677">Repeat</keyword>
<keyword evidence="5" id="KW-0175">Coiled coil</keyword>
<evidence type="ECO:0000256" key="2">
    <source>
        <dbReference type="ARBA" id="ARBA00022737"/>
    </source>
</evidence>
<reference evidence="7 8" key="1">
    <citation type="journal article" date="2018" name="Sci. Data">
        <title>The draft genome sequence of cork oak.</title>
        <authorList>
            <person name="Ramos A.M."/>
            <person name="Usie A."/>
            <person name="Barbosa P."/>
            <person name="Barros P.M."/>
            <person name="Capote T."/>
            <person name="Chaves I."/>
            <person name="Simoes F."/>
            <person name="Abreu I."/>
            <person name="Carrasquinho I."/>
            <person name="Faro C."/>
            <person name="Guimaraes J.B."/>
            <person name="Mendonca D."/>
            <person name="Nobrega F."/>
            <person name="Rodrigues L."/>
            <person name="Saibo N.J.M."/>
            <person name="Varela M.C."/>
            <person name="Egas C."/>
            <person name="Matos J."/>
            <person name="Miguel C.M."/>
            <person name="Oliveira M.M."/>
            <person name="Ricardo C.P."/>
            <person name="Goncalves S."/>
        </authorList>
    </citation>
    <scope>NUCLEOTIDE SEQUENCE [LARGE SCALE GENOMIC DNA]</scope>
    <source>
        <strain evidence="8">cv. HL8</strain>
    </source>
</reference>
<dbReference type="PROSITE" id="PS00028">
    <property type="entry name" value="ZINC_FINGER_C2H2_1"/>
    <property type="match status" value="1"/>
</dbReference>
<evidence type="ECO:0000313" key="7">
    <source>
        <dbReference type="EMBL" id="KAK7831077.1"/>
    </source>
</evidence>
<dbReference type="Pfam" id="PF03107">
    <property type="entry name" value="C1_2"/>
    <property type="match status" value="4"/>
</dbReference>
<proteinExistence type="predicted"/>
<evidence type="ECO:0000313" key="8">
    <source>
        <dbReference type="Proteomes" id="UP000237347"/>
    </source>
</evidence>
<keyword evidence="3" id="KW-0863">Zinc-finger</keyword>
<feature type="domain" description="C2H2-type" evidence="6">
    <location>
        <begin position="160"/>
        <end position="182"/>
    </location>
</feature>
<protein>
    <recommendedName>
        <fullName evidence="6">C2H2-type domain-containing protein</fullName>
    </recommendedName>
</protein>